<evidence type="ECO:0000313" key="3">
    <source>
        <dbReference type="EMBL" id="KAJ0391617.1"/>
    </source>
</evidence>
<protein>
    <recommendedName>
        <fullName evidence="5">Intradiol ring-cleavage dioxygenases domain-containing protein</fullName>
    </recommendedName>
</protein>
<gene>
    <name evidence="3" type="ORF">P43SY_004684</name>
</gene>
<keyword evidence="2" id="KW-0732">Signal</keyword>
<evidence type="ECO:0008006" key="5">
    <source>
        <dbReference type="Google" id="ProtNLM"/>
    </source>
</evidence>
<dbReference type="EMBL" id="JAKCXM010000933">
    <property type="protein sequence ID" value="KAJ0391617.1"/>
    <property type="molecule type" value="Genomic_DNA"/>
</dbReference>
<feature type="chain" id="PRO_5042030545" description="Intradiol ring-cleavage dioxygenases domain-containing protein" evidence="2">
    <location>
        <begin position="26"/>
        <end position="396"/>
    </location>
</feature>
<dbReference type="PANTHER" id="PTHR34315:SF1">
    <property type="entry name" value="INTRADIOL RING-CLEAVAGE DIOXYGENASES DOMAIN-CONTAINING PROTEIN-RELATED"/>
    <property type="match status" value="1"/>
</dbReference>
<evidence type="ECO:0000256" key="2">
    <source>
        <dbReference type="SAM" id="SignalP"/>
    </source>
</evidence>
<feature type="region of interest" description="Disordered" evidence="1">
    <location>
        <begin position="346"/>
        <end position="372"/>
    </location>
</feature>
<reference evidence="3" key="1">
    <citation type="submission" date="2021-12" db="EMBL/GenBank/DDBJ databases">
        <title>Prjna785345.</title>
        <authorList>
            <person name="Rujirawat T."/>
            <person name="Krajaejun T."/>
        </authorList>
    </citation>
    <scope>NUCLEOTIDE SEQUENCE</scope>
    <source>
        <strain evidence="3">Pi057C3</strain>
    </source>
</reference>
<comment type="caution">
    <text evidence="3">The sequence shown here is derived from an EMBL/GenBank/DDBJ whole genome shotgun (WGS) entry which is preliminary data.</text>
</comment>
<dbReference type="PANTHER" id="PTHR34315">
    <property type="match status" value="1"/>
</dbReference>
<feature type="signal peptide" evidence="2">
    <location>
        <begin position="1"/>
        <end position="25"/>
    </location>
</feature>
<name>A0AAD5Q5K8_PYTIN</name>
<dbReference type="Gene3D" id="2.60.130.10">
    <property type="entry name" value="Aromatic compound dioxygenase"/>
    <property type="match status" value="1"/>
</dbReference>
<keyword evidence="4" id="KW-1185">Reference proteome</keyword>
<organism evidence="3 4">
    <name type="scientific">Pythium insidiosum</name>
    <name type="common">Pythiosis disease agent</name>
    <dbReference type="NCBI Taxonomy" id="114742"/>
    <lineage>
        <taxon>Eukaryota</taxon>
        <taxon>Sar</taxon>
        <taxon>Stramenopiles</taxon>
        <taxon>Oomycota</taxon>
        <taxon>Peronosporomycetes</taxon>
        <taxon>Pythiales</taxon>
        <taxon>Pythiaceae</taxon>
        <taxon>Pythium</taxon>
    </lineage>
</organism>
<feature type="compositionally biased region" description="Low complexity" evidence="1">
    <location>
        <begin position="358"/>
        <end position="372"/>
    </location>
</feature>
<dbReference type="SUPFAM" id="SSF49482">
    <property type="entry name" value="Aromatic compound dioxygenase"/>
    <property type="match status" value="1"/>
</dbReference>
<dbReference type="GO" id="GO:0016702">
    <property type="term" value="F:oxidoreductase activity, acting on single donors with incorporation of molecular oxygen, incorporation of two atoms of oxygen"/>
    <property type="evidence" value="ECO:0007669"/>
    <property type="project" value="InterPro"/>
</dbReference>
<evidence type="ECO:0000256" key="1">
    <source>
        <dbReference type="SAM" id="MobiDB-lite"/>
    </source>
</evidence>
<dbReference type="Proteomes" id="UP001209570">
    <property type="component" value="Unassembled WGS sequence"/>
</dbReference>
<evidence type="ECO:0000313" key="4">
    <source>
        <dbReference type="Proteomes" id="UP001209570"/>
    </source>
</evidence>
<dbReference type="InterPro" id="IPR015889">
    <property type="entry name" value="Intradiol_dOase_core"/>
</dbReference>
<sequence>MVHLHKLIWAGLACLALLQAPHVSAHPESHEAQHSARHLADVAQFKLHASRQLEACASHRHARELHERTTARRLEMLERLRSERATRRLAAADVLARSHLSNLTGITPTVDPATLFAPKPACVLEPEVTEGPYYVRGELVRSDIRENQTGIDLFVDLQFIDVNTCQPVPQLYVDFWHCNSTGVYSGVVASGNGDSSDLSNIDTTFARGLSPTDDNGFVQFTTKFPGHYTGRATHIHIIGNHGGTLLPNNTYAGASVSNVGQIFFDQDLISAVEKTAPYTANRQRLTTNAQDFILRQEAATNFDPVMQYVYLGDRLEDGIFAWISIGVDMKVAKSVSAASTLTANGGVSNDGDDRFPRNARNAPPRNDASAPSSGAGAHVSVFAMPLFCMWVLQALL</sequence>
<dbReference type="AlphaFoldDB" id="A0AAD5Q5K8"/>
<dbReference type="CDD" id="cd03457">
    <property type="entry name" value="intradiol_dioxygenase_like"/>
    <property type="match status" value="1"/>
</dbReference>
<dbReference type="GO" id="GO:0008199">
    <property type="term" value="F:ferric iron binding"/>
    <property type="evidence" value="ECO:0007669"/>
    <property type="project" value="InterPro"/>
</dbReference>
<proteinExistence type="predicted"/>
<accession>A0AAD5Q5K8</accession>